<dbReference type="OrthoDB" id="9803322at2"/>
<dbReference type="SUPFAM" id="SSF53738">
    <property type="entry name" value="Phosphoglucomutase, first 3 domains"/>
    <property type="match status" value="3"/>
</dbReference>
<reference evidence="12 13" key="1">
    <citation type="submission" date="2019-01" db="EMBL/GenBank/DDBJ databases">
        <title>Egibacter rhizosphaerae EGI 80759T.</title>
        <authorList>
            <person name="Chen D.-D."/>
            <person name="Tian Y."/>
            <person name="Jiao J.-Y."/>
            <person name="Zhang X.-T."/>
            <person name="Zhang Y.-G."/>
            <person name="Zhang Y."/>
            <person name="Xiao M."/>
            <person name="Shu W.-S."/>
            <person name="Li W.-J."/>
        </authorList>
    </citation>
    <scope>NUCLEOTIDE SEQUENCE [LARGE SCALE GENOMIC DNA]</scope>
    <source>
        <strain evidence="12 13">EGI 80759</strain>
    </source>
</reference>
<keyword evidence="3 7" id="KW-0479">Metal-binding</keyword>
<evidence type="ECO:0000256" key="5">
    <source>
        <dbReference type="ARBA" id="ARBA00023235"/>
    </source>
</evidence>
<keyword evidence="5 7" id="KW-0413">Isomerase</keyword>
<dbReference type="InterPro" id="IPR005843">
    <property type="entry name" value="A-D-PHexomutase_C"/>
</dbReference>
<dbReference type="Pfam" id="PF02879">
    <property type="entry name" value="PGM_PMM_II"/>
    <property type="match status" value="1"/>
</dbReference>
<evidence type="ECO:0000256" key="4">
    <source>
        <dbReference type="ARBA" id="ARBA00022842"/>
    </source>
</evidence>
<dbReference type="HAMAP" id="MF_01554_B">
    <property type="entry name" value="GlmM_B"/>
    <property type="match status" value="1"/>
</dbReference>
<proteinExistence type="inferred from homology"/>
<feature type="binding site" evidence="7">
    <location>
        <position position="242"/>
    </location>
    <ligand>
        <name>Mg(2+)</name>
        <dbReference type="ChEBI" id="CHEBI:18420"/>
    </ligand>
</feature>
<feature type="binding site" evidence="7">
    <location>
        <position position="240"/>
    </location>
    <ligand>
        <name>Mg(2+)</name>
        <dbReference type="ChEBI" id="CHEBI:18420"/>
    </ligand>
</feature>
<dbReference type="GO" id="GO:0008966">
    <property type="term" value="F:phosphoglucosamine mutase activity"/>
    <property type="evidence" value="ECO:0007669"/>
    <property type="project" value="UniProtKB-UniRule"/>
</dbReference>
<evidence type="ECO:0000256" key="7">
    <source>
        <dbReference type="HAMAP-Rule" id="MF_01554"/>
    </source>
</evidence>
<keyword evidence="13" id="KW-1185">Reference proteome</keyword>
<gene>
    <name evidence="7" type="primary">glmM</name>
    <name evidence="12" type="ORF">ER308_13515</name>
</gene>
<dbReference type="CDD" id="cd05802">
    <property type="entry name" value="GlmM"/>
    <property type="match status" value="1"/>
</dbReference>
<dbReference type="Gene3D" id="3.30.310.50">
    <property type="entry name" value="Alpha-D-phosphohexomutase, C-terminal domain"/>
    <property type="match status" value="1"/>
</dbReference>
<dbReference type="GO" id="GO:0009252">
    <property type="term" value="P:peptidoglycan biosynthetic process"/>
    <property type="evidence" value="ECO:0007669"/>
    <property type="project" value="TreeGrafter"/>
</dbReference>
<feature type="modified residue" description="Phosphoserine" evidence="7">
    <location>
        <position position="101"/>
    </location>
</feature>
<feature type="domain" description="Alpha-D-phosphohexomutase alpha/beta/alpha" evidence="9">
    <location>
        <begin position="3"/>
        <end position="134"/>
    </location>
</feature>
<evidence type="ECO:0000256" key="6">
    <source>
        <dbReference type="ARBA" id="ARBA00050364"/>
    </source>
</evidence>
<dbReference type="GO" id="GO:0005975">
    <property type="term" value="P:carbohydrate metabolic process"/>
    <property type="evidence" value="ECO:0007669"/>
    <property type="project" value="InterPro"/>
</dbReference>
<dbReference type="RefSeq" id="WP_131155476.1">
    <property type="nucleotide sequence ID" value="NZ_CP036402.1"/>
</dbReference>
<evidence type="ECO:0000256" key="3">
    <source>
        <dbReference type="ARBA" id="ARBA00022723"/>
    </source>
</evidence>
<evidence type="ECO:0000256" key="1">
    <source>
        <dbReference type="ARBA" id="ARBA00010231"/>
    </source>
</evidence>
<comment type="catalytic activity">
    <reaction evidence="6 7">
        <text>alpha-D-glucosamine 1-phosphate = D-glucosamine 6-phosphate</text>
        <dbReference type="Rhea" id="RHEA:23424"/>
        <dbReference type="ChEBI" id="CHEBI:58516"/>
        <dbReference type="ChEBI" id="CHEBI:58725"/>
        <dbReference type="EC" id="5.4.2.10"/>
    </reaction>
</comment>
<feature type="binding site" description="via phosphate group" evidence="7">
    <location>
        <position position="101"/>
    </location>
    <ligand>
        <name>Mg(2+)</name>
        <dbReference type="ChEBI" id="CHEBI:18420"/>
    </ligand>
</feature>
<dbReference type="Gene3D" id="3.40.120.10">
    <property type="entry name" value="Alpha-D-Glucose-1,6-Bisphosphate, subunit A, domain 3"/>
    <property type="match status" value="3"/>
</dbReference>
<dbReference type="Pfam" id="PF00408">
    <property type="entry name" value="PGM_PMM_IV"/>
    <property type="match status" value="1"/>
</dbReference>
<dbReference type="InterPro" id="IPR050060">
    <property type="entry name" value="Phosphoglucosamine_mutase"/>
</dbReference>
<evidence type="ECO:0000259" key="8">
    <source>
        <dbReference type="Pfam" id="PF00408"/>
    </source>
</evidence>
<dbReference type="FunFam" id="3.40.120.10:FF:000003">
    <property type="entry name" value="Phosphoglucosamine mutase"/>
    <property type="match status" value="1"/>
</dbReference>
<dbReference type="GO" id="GO:0004615">
    <property type="term" value="F:phosphomannomutase activity"/>
    <property type="evidence" value="ECO:0007669"/>
    <property type="project" value="TreeGrafter"/>
</dbReference>
<comment type="similarity">
    <text evidence="1 7">Belongs to the phosphohexose mutase family.</text>
</comment>
<evidence type="ECO:0000256" key="2">
    <source>
        <dbReference type="ARBA" id="ARBA00022553"/>
    </source>
</evidence>
<dbReference type="PANTHER" id="PTHR42946">
    <property type="entry name" value="PHOSPHOHEXOSE MUTASE"/>
    <property type="match status" value="1"/>
</dbReference>
<comment type="PTM">
    <text evidence="7">Activated by phosphorylation.</text>
</comment>
<evidence type="ECO:0000259" key="11">
    <source>
        <dbReference type="Pfam" id="PF02880"/>
    </source>
</evidence>
<dbReference type="InterPro" id="IPR005846">
    <property type="entry name" value="A-D-PHexomutase_a/b/a-III"/>
</dbReference>
<dbReference type="Pfam" id="PF02878">
    <property type="entry name" value="PGM_PMM_I"/>
    <property type="match status" value="1"/>
</dbReference>
<comment type="cofactor">
    <cofactor evidence="7">
        <name>Mg(2+)</name>
        <dbReference type="ChEBI" id="CHEBI:18420"/>
    </cofactor>
    <text evidence="7">Binds 1 Mg(2+) ion per subunit.</text>
</comment>
<dbReference type="SUPFAM" id="SSF55957">
    <property type="entry name" value="Phosphoglucomutase, C-terminal domain"/>
    <property type="match status" value="1"/>
</dbReference>
<name>A0A411YGV3_9ACTN</name>
<dbReference type="FunFam" id="3.40.120.10:FF:000001">
    <property type="entry name" value="Phosphoglucosamine mutase"/>
    <property type="match status" value="1"/>
</dbReference>
<dbReference type="InterPro" id="IPR016055">
    <property type="entry name" value="A-D-PHexomutase_a/b/a-I/II/III"/>
</dbReference>
<dbReference type="Pfam" id="PF02880">
    <property type="entry name" value="PGM_PMM_III"/>
    <property type="match status" value="1"/>
</dbReference>
<evidence type="ECO:0000259" key="9">
    <source>
        <dbReference type="Pfam" id="PF02878"/>
    </source>
</evidence>
<dbReference type="Proteomes" id="UP000291469">
    <property type="component" value="Chromosome"/>
</dbReference>
<dbReference type="GO" id="GO:0006048">
    <property type="term" value="P:UDP-N-acetylglucosamine biosynthetic process"/>
    <property type="evidence" value="ECO:0007669"/>
    <property type="project" value="TreeGrafter"/>
</dbReference>
<evidence type="ECO:0000313" key="13">
    <source>
        <dbReference type="Proteomes" id="UP000291469"/>
    </source>
</evidence>
<feature type="domain" description="Alpha-D-phosphohexomutase alpha/beta/alpha" evidence="10">
    <location>
        <begin position="157"/>
        <end position="253"/>
    </location>
</feature>
<protein>
    <recommendedName>
        <fullName evidence="7">Phosphoglucosamine mutase</fullName>
        <ecNumber evidence="7">5.4.2.10</ecNumber>
    </recommendedName>
</protein>
<feature type="domain" description="Alpha-D-phosphohexomutase C-terminal" evidence="8">
    <location>
        <begin position="371"/>
        <end position="437"/>
    </location>
</feature>
<feature type="active site" description="Phosphoserine intermediate" evidence="7">
    <location>
        <position position="101"/>
    </location>
</feature>
<dbReference type="EMBL" id="CP036402">
    <property type="protein sequence ID" value="QBI20480.1"/>
    <property type="molecule type" value="Genomic_DNA"/>
</dbReference>
<feature type="binding site" evidence="7">
    <location>
        <position position="244"/>
    </location>
    <ligand>
        <name>Mg(2+)</name>
        <dbReference type="ChEBI" id="CHEBI:18420"/>
    </ligand>
</feature>
<comment type="function">
    <text evidence="7">Catalyzes the conversion of glucosamine-6-phosphate to glucosamine-1-phosphate.</text>
</comment>
<dbReference type="EC" id="5.4.2.10" evidence="7"/>
<organism evidence="12 13">
    <name type="scientific">Egibacter rhizosphaerae</name>
    <dbReference type="NCBI Taxonomy" id="1670831"/>
    <lineage>
        <taxon>Bacteria</taxon>
        <taxon>Bacillati</taxon>
        <taxon>Actinomycetota</taxon>
        <taxon>Nitriliruptoria</taxon>
        <taxon>Egibacterales</taxon>
        <taxon>Egibacteraceae</taxon>
        <taxon>Egibacter</taxon>
    </lineage>
</organism>
<feature type="domain" description="Alpha-D-phosphohexomutase alpha/beta/alpha" evidence="11">
    <location>
        <begin position="257"/>
        <end position="365"/>
    </location>
</feature>
<sequence>MGKLFGTDGIRGVANTELTPELALALGRALVGTLRERGIDRPRVLIGLDPRASGDMIQAALASGLASAGGDVTELGVVPTPGVAYLTLETRADAGAVISASHNPVGDNGIKFFGADGYKLNDAQERRVEELLEGERVDRPTGVDLGRVERPVDVLAPYRDHLVAASAGVRADGLEVVVDCANGAASDLAPQVLAALGANVEAIHAEPNGRNINAGCGSTHPEPLREAVRRRGADLGLAHDGDADRLIAVDEAGRVVDGDQLLAIFATRLRAERGLDTVVTTVMTNLGFKLAMQREGIAVEETKVGDRFVLEAMRRGGHLLGGEPSGHLIFADQATTGDGILSAVRLLTTMTETGCKLSELATVMEQLPQVLVNVRGVDRDRLGAAEGVWGAVRDEEAALDGRGRVLVRASGTEPLVRVMVEADSETSARDAADRVAERVVAELGGEPDG</sequence>
<dbReference type="InterPro" id="IPR005841">
    <property type="entry name" value="Alpha-D-phosphohexomutase_SF"/>
</dbReference>
<dbReference type="InterPro" id="IPR005845">
    <property type="entry name" value="A-D-PHexomutase_a/b/a-II"/>
</dbReference>
<dbReference type="PANTHER" id="PTHR42946:SF1">
    <property type="entry name" value="PHOSPHOGLUCOMUTASE (ALPHA-D-GLUCOSE-1,6-BISPHOSPHATE-DEPENDENT)"/>
    <property type="match status" value="1"/>
</dbReference>
<keyword evidence="2 7" id="KW-0597">Phosphoprotein</keyword>
<dbReference type="FunFam" id="3.30.310.50:FF:000001">
    <property type="entry name" value="Phosphoglucosamine mutase"/>
    <property type="match status" value="1"/>
</dbReference>
<dbReference type="GO" id="GO:0000287">
    <property type="term" value="F:magnesium ion binding"/>
    <property type="evidence" value="ECO:0007669"/>
    <property type="project" value="UniProtKB-UniRule"/>
</dbReference>
<dbReference type="GO" id="GO:0005829">
    <property type="term" value="C:cytosol"/>
    <property type="evidence" value="ECO:0007669"/>
    <property type="project" value="TreeGrafter"/>
</dbReference>
<dbReference type="AlphaFoldDB" id="A0A411YGV3"/>
<keyword evidence="4 7" id="KW-0460">Magnesium</keyword>
<dbReference type="InterPro" id="IPR005844">
    <property type="entry name" value="A-D-PHexomutase_a/b/a-I"/>
</dbReference>
<dbReference type="PRINTS" id="PR00509">
    <property type="entry name" value="PGMPMM"/>
</dbReference>
<accession>A0A411YGV3</accession>
<dbReference type="InterPro" id="IPR006352">
    <property type="entry name" value="GlmM_bact"/>
</dbReference>
<evidence type="ECO:0000259" key="10">
    <source>
        <dbReference type="Pfam" id="PF02879"/>
    </source>
</evidence>
<dbReference type="NCBIfam" id="TIGR01455">
    <property type="entry name" value="glmM"/>
    <property type="match status" value="1"/>
</dbReference>
<evidence type="ECO:0000313" key="12">
    <source>
        <dbReference type="EMBL" id="QBI20480.1"/>
    </source>
</evidence>
<dbReference type="InterPro" id="IPR036900">
    <property type="entry name" value="A-D-PHexomutase_C_sf"/>
</dbReference>
<dbReference type="KEGG" id="erz:ER308_13515"/>